<organism evidence="1 2">
    <name type="scientific">Chaetomium strumarium</name>
    <dbReference type="NCBI Taxonomy" id="1170767"/>
    <lineage>
        <taxon>Eukaryota</taxon>
        <taxon>Fungi</taxon>
        <taxon>Dikarya</taxon>
        <taxon>Ascomycota</taxon>
        <taxon>Pezizomycotina</taxon>
        <taxon>Sordariomycetes</taxon>
        <taxon>Sordariomycetidae</taxon>
        <taxon>Sordariales</taxon>
        <taxon>Chaetomiaceae</taxon>
        <taxon>Chaetomium</taxon>
    </lineage>
</organism>
<reference evidence="1" key="2">
    <citation type="submission" date="2023-06" db="EMBL/GenBank/DDBJ databases">
        <authorList>
            <consortium name="Lawrence Berkeley National Laboratory"/>
            <person name="Mondo S.J."/>
            <person name="Hensen N."/>
            <person name="Bonometti L."/>
            <person name="Westerberg I."/>
            <person name="Brannstrom I.O."/>
            <person name="Guillou S."/>
            <person name="Cros-Aarteil S."/>
            <person name="Calhoun S."/>
            <person name="Haridas S."/>
            <person name="Kuo A."/>
            <person name="Pangilinan J."/>
            <person name="Riley R."/>
            <person name="Labutti K."/>
            <person name="Andreopoulos B."/>
            <person name="Lipzen A."/>
            <person name="Chen C."/>
            <person name="Yanf M."/>
            <person name="Daum C."/>
            <person name="Ng V."/>
            <person name="Clum A."/>
            <person name="Steindorff A."/>
            <person name="Ohm R."/>
            <person name="Martin F."/>
            <person name="Silar P."/>
            <person name="Natvig D."/>
            <person name="Lalanne C."/>
            <person name="Gautier V."/>
            <person name="Ament-Velasquez S.L."/>
            <person name="Kruys A."/>
            <person name="Hutchinson M.I."/>
            <person name="Powell A.J."/>
            <person name="Barry K."/>
            <person name="Miller A.N."/>
            <person name="Grigoriev I.V."/>
            <person name="Debuchy R."/>
            <person name="Gladieux P."/>
            <person name="Thoren M.H."/>
            <person name="Johannesson H."/>
        </authorList>
    </citation>
    <scope>NUCLEOTIDE SEQUENCE</scope>
    <source>
        <strain evidence="1">CBS 333.67</strain>
    </source>
</reference>
<dbReference type="AlphaFoldDB" id="A0AAJ0M159"/>
<accession>A0AAJ0M159</accession>
<dbReference type="GeneID" id="87883680"/>
<gene>
    <name evidence="1" type="ORF">B0T15DRAFT_396654</name>
</gene>
<proteinExistence type="predicted"/>
<evidence type="ECO:0000313" key="1">
    <source>
        <dbReference type="EMBL" id="KAK3305132.1"/>
    </source>
</evidence>
<reference evidence="1" key="1">
    <citation type="journal article" date="2023" name="Mol. Phylogenet. Evol.">
        <title>Genome-scale phylogeny and comparative genomics of the fungal order Sordariales.</title>
        <authorList>
            <person name="Hensen N."/>
            <person name="Bonometti L."/>
            <person name="Westerberg I."/>
            <person name="Brannstrom I.O."/>
            <person name="Guillou S."/>
            <person name="Cros-Aarteil S."/>
            <person name="Calhoun S."/>
            <person name="Haridas S."/>
            <person name="Kuo A."/>
            <person name="Mondo S."/>
            <person name="Pangilinan J."/>
            <person name="Riley R."/>
            <person name="LaButti K."/>
            <person name="Andreopoulos B."/>
            <person name="Lipzen A."/>
            <person name="Chen C."/>
            <person name="Yan M."/>
            <person name="Daum C."/>
            <person name="Ng V."/>
            <person name="Clum A."/>
            <person name="Steindorff A."/>
            <person name="Ohm R.A."/>
            <person name="Martin F."/>
            <person name="Silar P."/>
            <person name="Natvig D.O."/>
            <person name="Lalanne C."/>
            <person name="Gautier V."/>
            <person name="Ament-Velasquez S.L."/>
            <person name="Kruys A."/>
            <person name="Hutchinson M.I."/>
            <person name="Powell A.J."/>
            <person name="Barry K."/>
            <person name="Miller A.N."/>
            <person name="Grigoriev I.V."/>
            <person name="Debuchy R."/>
            <person name="Gladieux P."/>
            <person name="Hiltunen Thoren M."/>
            <person name="Johannesson H."/>
        </authorList>
    </citation>
    <scope>NUCLEOTIDE SEQUENCE</scope>
    <source>
        <strain evidence="1">CBS 333.67</strain>
    </source>
</reference>
<comment type="caution">
    <text evidence="1">The sequence shown here is derived from an EMBL/GenBank/DDBJ whole genome shotgun (WGS) entry which is preliminary data.</text>
</comment>
<keyword evidence="2" id="KW-1185">Reference proteome</keyword>
<dbReference type="Proteomes" id="UP001273166">
    <property type="component" value="Unassembled WGS sequence"/>
</dbReference>
<protein>
    <submittedName>
        <fullName evidence="1">Uncharacterized protein</fullName>
    </submittedName>
</protein>
<feature type="non-terminal residue" evidence="1">
    <location>
        <position position="1"/>
    </location>
</feature>
<sequence>REATLHFDVPEVLTHNCECGEGRETVEHLVMWCLGPPLTRRWERDEVRTRRDFYSVLQGINHKAARLTGRILEWLMDSGRLPMSSMARRLELELVV</sequence>
<dbReference type="EMBL" id="JAUDZG010000004">
    <property type="protein sequence ID" value="KAK3305132.1"/>
    <property type="molecule type" value="Genomic_DNA"/>
</dbReference>
<dbReference type="RefSeq" id="XP_062720912.1">
    <property type="nucleotide sequence ID" value="XM_062864851.1"/>
</dbReference>
<evidence type="ECO:0000313" key="2">
    <source>
        <dbReference type="Proteomes" id="UP001273166"/>
    </source>
</evidence>
<name>A0AAJ0M159_9PEZI</name>